<dbReference type="GO" id="GO:0032259">
    <property type="term" value="P:methylation"/>
    <property type="evidence" value="ECO:0007669"/>
    <property type="project" value="InterPro"/>
</dbReference>
<evidence type="ECO:0000256" key="1">
    <source>
        <dbReference type="ARBA" id="ARBA00004123"/>
    </source>
</evidence>
<dbReference type="GO" id="GO:0036396">
    <property type="term" value="C:RNA N6-methyladenosine methyltransferase complex"/>
    <property type="evidence" value="ECO:0007669"/>
    <property type="project" value="TreeGrafter"/>
</dbReference>
<dbReference type="InterPro" id="IPR007757">
    <property type="entry name" value="MT-A70-like"/>
</dbReference>
<proteinExistence type="inferred from homology"/>
<dbReference type="InterPro" id="IPR002052">
    <property type="entry name" value="DNA_methylase_N6_adenine_CS"/>
</dbReference>
<dbReference type="PROSITE" id="PS00092">
    <property type="entry name" value="N6_MTASE"/>
    <property type="match status" value="1"/>
</dbReference>
<evidence type="ECO:0000313" key="5">
    <source>
        <dbReference type="EMBL" id="CAE7234602.1"/>
    </source>
</evidence>
<dbReference type="GO" id="GO:0008168">
    <property type="term" value="F:methyltransferase activity"/>
    <property type="evidence" value="ECO:0007669"/>
    <property type="project" value="InterPro"/>
</dbReference>
<gene>
    <name evidence="5" type="primary">MTB</name>
    <name evidence="5" type="ORF">SNEC2469_LOCUS3844</name>
</gene>
<evidence type="ECO:0000256" key="3">
    <source>
        <dbReference type="PROSITE-ProRule" id="PRU00489"/>
    </source>
</evidence>
<dbReference type="Pfam" id="PF05063">
    <property type="entry name" value="MT-A70"/>
    <property type="match status" value="1"/>
</dbReference>
<keyword evidence="4" id="KW-1133">Transmembrane helix</keyword>
<comment type="similarity">
    <text evidence="3">Belongs to the MT-A70-like family.</text>
</comment>
<reference evidence="5" key="1">
    <citation type="submission" date="2021-02" db="EMBL/GenBank/DDBJ databases">
        <authorList>
            <person name="Dougan E. K."/>
            <person name="Rhodes N."/>
            <person name="Thang M."/>
            <person name="Chan C."/>
        </authorList>
    </citation>
    <scope>NUCLEOTIDE SEQUENCE</scope>
</reference>
<sequence>MTQNFIRDLDYQNRYSDYPKIERLIKLKDDILAKRATPGILMEVFLSASPRDWGPPSVQSVSAVVSSAGLSGQRCTGGGSLVSSSSYSSFKESDPSFSFQATRSARDLKVFSDKMAGHLQVVTTCLAQMDNDLKGAALATETLFVELVNSAQTVAGSLAMTAVSALEKLPTLLWAARSQGRELQACVGELHVSMAGLHKQMQAVRRDYIDLLEQVQYVGQCSHVTLDQIAMSSLPEPVEDEHGSLECQVRSGFDLTTVQRESQQYLELALMQLDSMCNILEDCCDFWLTLHQAELQVLSLPKGIPGQQLCQAFADTYGLFVARIPGHFDLPGLGTKFDVILIDPPWEEYNARVAGMYVPDEDLATWTLEELKTLKIGEIADAQSFLFLWCGETHLEHGRELLKKWGFRRIEDVCWVKTNRQAKLDARGKVNRQTSAKEEVVTLQPGLKGIERDPNTGKMLKVFPNTRAERLGLKAGQRIVQVGAQQYSQAAWRKAVQASKPFNITVDSPTELEERVEFGLWCVALPSGLLGCLLLLGLPYIFYIRRMDKDWQLDLCSEVLSRPSILSITLVNALARAGFAMREWYYSDILAKMRAVAEVAFVSGLMTGLLLNARNDLLRTPLCSDVVIGFLRKTTWTALILCSTSVLCCSALAWLYHGPTGQLQVGHVMKILYALGDVPEFFQLMTLTFLVSRISASARQLMLEVTVVMPCDARDFPKQVHAPCSRVLCDSTPKLSTCGLPLVLVASKILMAGFSWYGTVQLLAVSEVNRGFKEPWLRLLLTSCHLGAVLLAVVAGPFQLSAALTDLENKLNEERHRDGGMHLEVQAVEAMLAKQNNGQGWGIPVFEGFILSKAVLQTIFIRLALAGTVIKTFLDCELGFEKEQTEALQPDLAELKGMLRNMTT</sequence>
<evidence type="ECO:0000256" key="2">
    <source>
        <dbReference type="ARBA" id="ARBA00023242"/>
    </source>
</evidence>
<organism evidence="5 6">
    <name type="scientific">Symbiodinium necroappetens</name>
    <dbReference type="NCBI Taxonomy" id="1628268"/>
    <lineage>
        <taxon>Eukaryota</taxon>
        <taxon>Sar</taxon>
        <taxon>Alveolata</taxon>
        <taxon>Dinophyceae</taxon>
        <taxon>Suessiales</taxon>
        <taxon>Symbiodiniaceae</taxon>
        <taxon>Symbiodinium</taxon>
    </lineage>
</organism>
<dbReference type="SUPFAM" id="SSF53335">
    <property type="entry name" value="S-adenosyl-L-methionine-dependent methyltransferases"/>
    <property type="match status" value="1"/>
</dbReference>
<dbReference type="InterPro" id="IPR029063">
    <property type="entry name" value="SAM-dependent_MTases_sf"/>
</dbReference>
<accession>A0A812KU09</accession>
<name>A0A812KU09_9DINO</name>
<dbReference type="PANTHER" id="PTHR13107:SF0">
    <property type="entry name" value="N6-ADENOSINE-METHYLTRANSFERASE NON-CATALYTIC SUBUNIT"/>
    <property type="match status" value="1"/>
</dbReference>
<comment type="subcellular location">
    <subcellularLocation>
        <location evidence="1">Nucleus</location>
    </subcellularLocation>
</comment>
<evidence type="ECO:0000256" key="4">
    <source>
        <dbReference type="SAM" id="Phobius"/>
    </source>
</evidence>
<keyword evidence="4" id="KW-0472">Membrane</keyword>
<dbReference type="PROSITE" id="PS51143">
    <property type="entry name" value="MT_A70"/>
    <property type="match status" value="1"/>
</dbReference>
<dbReference type="GO" id="GO:0005634">
    <property type="term" value="C:nucleus"/>
    <property type="evidence" value="ECO:0007669"/>
    <property type="project" value="UniProtKB-SubCell"/>
</dbReference>
<dbReference type="GO" id="GO:0003729">
    <property type="term" value="F:mRNA binding"/>
    <property type="evidence" value="ECO:0007669"/>
    <property type="project" value="TreeGrafter"/>
</dbReference>
<feature type="transmembrane region" description="Helical" evidence="4">
    <location>
        <begin position="776"/>
        <end position="800"/>
    </location>
</feature>
<keyword evidence="2" id="KW-0539">Nucleus</keyword>
<feature type="transmembrane region" description="Helical" evidence="4">
    <location>
        <begin position="735"/>
        <end position="756"/>
    </location>
</feature>
<comment type="caution">
    <text evidence="5">The sequence shown here is derived from an EMBL/GenBank/DDBJ whole genome shotgun (WGS) entry which is preliminary data.</text>
</comment>
<dbReference type="PANTHER" id="PTHR13107">
    <property type="entry name" value="N6-ADENOSINE-METHYLTRANSFERASE NON-CATALYTIC SUBUNIT"/>
    <property type="match status" value="1"/>
</dbReference>
<feature type="transmembrane region" description="Helical" evidence="4">
    <location>
        <begin position="518"/>
        <end position="543"/>
    </location>
</feature>
<dbReference type="InterPro" id="IPR045123">
    <property type="entry name" value="METTL14-like"/>
</dbReference>
<feature type="non-terminal residue" evidence="5">
    <location>
        <position position="904"/>
    </location>
</feature>
<dbReference type="Proteomes" id="UP000601435">
    <property type="component" value="Unassembled WGS sequence"/>
</dbReference>
<feature type="transmembrane region" description="Helical" evidence="4">
    <location>
        <begin position="634"/>
        <end position="656"/>
    </location>
</feature>
<dbReference type="EMBL" id="CAJNJA010008261">
    <property type="protein sequence ID" value="CAE7234602.1"/>
    <property type="molecule type" value="Genomic_DNA"/>
</dbReference>
<dbReference type="AlphaFoldDB" id="A0A812KU09"/>
<dbReference type="OrthoDB" id="14833at2759"/>
<evidence type="ECO:0000313" key="6">
    <source>
        <dbReference type="Proteomes" id="UP000601435"/>
    </source>
</evidence>
<keyword evidence="6" id="KW-1185">Reference proteome</keyword>
<protein>
    <submittedName>
        <fullName evidence="5">MTB protein</fullName>
    </submittedName>
</protein>
<keyword evidence="4" id="KW-0812">Transmembrane</keyword>